<keyword evidence="1" id="KW-0732">Signal</keyword>
<dbReference type="EMBL" id="FQWV01000015">
    <property type="protein sequence ID" value="SHH70140.1"/>
    <property type="molecule type" value="Genomic_DNA"/>
</dbReference>
<feature type="domain" description="DUF7282" evidence="4">
    <location>
        <begin position="145"/>
        <end position="258"/>
    </location>
</feature>
<keyword evidence="6" id="KW-1185">Reference proteome</keyword>
<feature type="domain" description="PGF-CTERM archaeal protein-sorting signal" evidence="3">
    <location>
        <begin position="653"/>
        <end position="674"/>
    </location>
</feature>
<dbReference type="Pfam" id="PF23951">
    <property type="entry name" value="DUF7282"/>
    <property type="match status" value="5"/>
</dbReference>
<feature type="domain" description="DUF7282" evidence="4">
    <location>
        <begin position="266"/>
        <end position="376"/>
    </location>
</feature>
<organism evidence="5 6">
    <name type="scientific">Halobaculum gomorrense</name>
    <dbReference type="NCBI Taxonomy" id="43928"/>
    <lineage>
        <taxon>Archaea</taxon>
        <taxon>Methanobacteriati</taxon>
        <taxon>Methanobacteriota</taxon>
        <taxon>Stenosarchaea group</taxon>
        <taxon>Halobacteria</taxon>
        <taxon>Halobacteriales</taxon>
        <taxon>Haloferacaceae</taxon>
        <taxon>Halobaculum</taxon>
    </lineage>
</organism>
<reference evidence="5 6" key="1">
    <citation type="submission" date="2016-11" db="EMBL/GenBank/DDBJ databases">
        <authorList>
            <person name="Jaros S."/>
            <person name="Januszkiewicz K."/>
            <person name="Wedrychowicz H."/>
        </authorList>
    </citation>
    <scope>NUCLEOTIDE SEQUENCE [LARGE SCALE GENOMIC DNA]</scope>
    <source>
        <strain evidence="5 6">DSM 9297</strain>
    </source>
</reference>
<feature type="domain" description="DUF7282" evidence="4">
    <location>
        <begin position="30"/>
        <end position="142"/>
    </location>
</feature>
<feature type="domain" description="DUF7282" evidence="4">
    <location>
        <begin position="498"/>
        <end position="611"/>
    </location>
</feature>
<dbReference type="GO" id="GO:0030115">
    <property type="term" value="C:S-layer"/>
    <property type="evidence" value="ECO:0007669"/>
    <property type="project" value="UniProtKB-SubCell"/>
</dbReference>
<feature type="compositionally biased region" description="Polar residues" evidence="2">
    <location>
        <begin position="617"/>
        <end position="639"/>
    </location>
</feature>
<dbReference type="Pfam" id="PF18204">
    <property type="entry name" value="PGF-CTERM"/>
    <property type="match status" value="1"/>
</dbReference>
<evidence type="ECO:0000259" key="3">
    <source>
        <dbReference type="Pfam" id="PF18204"/>
    </source>
</evidence>
<evidence type="ECO:0000313" key="5">
    <source>
        <dbReference type="EMBL" id="SHH70140.1"/>
    </source>
</evidence>
<dbReference type="STRING" id="43928.SAMN05443636_3238"/>
<dbReference type="AlphaFoldDB" id="A0A1M5V4P8"/>
<evidence type="ECO:0000259" key="4">
    <source>
        <dbReference type="Pfam" id="PF23951"/>
    </source>
</evidence>
<dbReference type="GO" id="GO:0005886">
    <property type="term" value="C:plasma membrane"/>
    <property type="evidence" value="ECO:0007669"/>
    <property type="project" value="UniProtKB-SubCell"/>
</dbReference>
<name>A0A1M5V4P8_9EURY</name>
<protein>
    <submittedName>
        <fullName evidence="5">PGF-CTERM protein</fullName>
    </submittedName>
</protein>
<feature type="domain" description="DUF7282" evidence="4">
    <location>
        <begin position="383"/>
        <end position="494"/>
    </location>
</feature>
<evidence type="ECO:0000256" key="1">
    <source>
        <dbReference type="ARBA" id="ARBA00022729"/>
    </source>
</evidence>
<evidence type="ECO:0000313" key="6">
    <source>
        <dbReference type="Proteomes" id="UP000184357"/>
    </source>
</evidence>
<gene>
    <name evidence="5" type="ORF">SAMN05443636_3238</name>
</gene>
<dbReference type="InterPro" id="IPR026371">
    <property type="entry name" value="PGF_CTERM"/>
</dbReference>
<dbReference type="InterPro" id="IPR055706">
    <property type="entry name" value="Slg1/2_DUF7282"/>
</dbReference>
<dbReference type="NCBIfam" id="TIGR04126">
    <property type="entry name" value="PGF_CTERM"/>
    <property type="match status" value="1"/>
</dbReference>
<accession>A0A1M5V4P8</accession>
<dbReference type="OrthoDB" id="239724at2157"/>
<sequence>MVAVLVTAGFAGVSTAAVPSGQIAKQEASASVTFTAQTSGGTTMVVDEVTLPEGGFVTIHDASLTEGDALGSVVGTSGYLAAGTHQNVEITLLAPVESGTFVAMPHRDTDGDRAYDFVTTGGQADGPYTADGGAVIQSANVTVSATVSMNDQPTGGEYVVVDRVELSQPGYVTIHDSSLLDSATFESIRGTSDLLSAGVHEDVRIQLDEPLQNDDTLIPMAHMETNGNGAYDFESSGGQADGPFVTEQGEAVIDQASVELASTATANITATATGGNAVTVESVFLPEGGFVTVHDGSLVSDGDAFGSVRGTSEYLAPGYHTNVRVMLDGEFNGSTATLVAMPHKDTDDDQEYDFVTSEGQDDGPYTNDNGAVTDATEAAVSATASLDTQRSDGKTVVVESVDLSEGGFVTLHDSTLFNGDALASVVGTSEYLEAGYHENVEVTLSTHVVQPETLVAMPHRDTNDNRMYDFVEQEGGADGPYTVDGSAVVDAGKVQVPAYVEFADQDSEGDSLTVDRVVLQDGGFVTVHDSTLFNGDALGSVRGTSEYLGPGSHETIAVSLDSGVEADGTFIAMPHRDTNANRMYDFVEQEGAADGPYVSSQGAIVAAANVTYTGESMATSTPMDTENDATTETAMQTESAGDGESESTETSGPGFGAVLAVLALVAAAALATRRS</sequence>
<dbReference type="Proteomes" id="UP000184357">
    <property type="component" value="Unassembled WGS sequence"/>
</dbReference>
<proteinExistence type="predicted"/>
<feature type="region of interest" description="Disordered" evidence="2">
    <location>
        <begin position="617"/>
        <end position="652"/>
    </location>
</feature>
<evidence type="ECO:0000256" key="2">
    <source>
        <dbReference type="SAM" id="MobiDB-lite"/>
    </source>
</evidence>
<dbReference type="RefSeq" id="WP_200778463.1">
    <property type="nucleotide sequence ID" value="NZ_FQWV01000015.1"/>
</dbReference>